<keyword evidence="2" id="KW-0813">Transport</keyword>
<dbReference type="GO" id="GO:0005737">
    <property type="term" value="C:cytoplasm"/>
    <property type="evidence" value="ECO:0007669"/>
    <property type="project" value="UniProtKB-SubCell"/>
</dbReference>
<protein>
    <recommendedName>
        <fullName evidence="8">PTS EIIA type-4 domain-containing protein</fullName>
    </recommendedName>
</protein>
<evidence type="ECO:0000313" key="9">
    <source>
        <dbReference type="EMBL" id="VAW50823.1"/>
    </source>
</evidence>
<dbReference type="InterPro" id="IPR051471">
    <property type="entry name" value="Bacterial_PTS_sugar_comp"/>
</dbReference>
<accession>A0A3B0WEP5</accession>
<keyword evidence="4" id="KW-0762">Sugar transport</keyword>
<evidence type="ECO:0000256" key="3">
    <source>
        <dbReference type="ARBA" id="ARBA00022490"/>
    </source>
</evidence>
<comment type="subcellular location">
    <subcellularLocation>
        <location evidence="1">Cytoplasm</location>
    </subcellularLocation>
</comment>
<reference evidence="9" key="1">
    <citation type="submission" date="2018-06" db="EMBL/GenBank/DDBJ databases">
        <authorList>
            <person name="Zhirakovskaya E."/>
        </authorList>
    </citation>
    <scope>NUCLEOTIDE SEQUENCE</scope>
</reference>
<keyword evidence="7" id="KW-0418">Kinase</keyword>
<dbReference type="PANTHER" id="PTHR33799:SF1">
    <property type="entry name" value="PTS SYSTEM MANNOSE-SPECIFIC EIIAB COMPONENT-RELATED"/>
    <property type="match status" value="1"/>
</dbReference>
<dbReference type="SUPFAM" id="SSF53062">
    <property type="entry name" value="PTS system fructose IIA component-like"/>
    <property type="match status" value="1"/>
</dbReference>
<evidence type="ECO:0000256" key="1">
    <source>
        <dbReference type="ARBA" id="ARBA00004496"/>
    </source>
</evidence>
<dbReference type="GO" id="GO:0016020">
    <property type="term" value="C:membrane"/>
    <property type="evidence" value="ECO:0007669"/>
    <property type="project" value="InterPro"/>
</dbReference>
<dbReference type="GO" id="GO:0009401">
    <property type="term" value="P:phosphoenolpyruvate-dependent sugar phosphotransferase system"/>
    <property type="evidence" value="ECO:0007669"/>
    <property type="project" value="UniProtKB-KW"/>
</dbReference>
<dbReference type="CDD" id="cd00006">
    <property type="entry name" value="PTS_IIA_man"/>
    <property type="match status" value="1"/>
</dbReference>
<sequence>MSVAILVITHEGIADSLINIGAEIIRKPNKNILYYEVPMDANVQLVAENIENRLAKLDTKDGVLFITDIYGSTPSNIAQKIADKHHADLISGVNLPMIIRLLNYRDEAIKPLIKKILDGAKQGIQHNSTEHT</sequence>
<dbReference type="EMBL" id="UOFD01000018">
    <property type="protein sequence ID" value="VAW50823.1"/>
    <property type="molecule type" value="Genomic_DNA"/>
</dbReference>
<keyword evidence="6" id="KW-0598">Phosphotransferase system</keyword>
<evidence type="ECO:0000256" key="7">
    <source>
        <dbReference type="ARBA" id="ARBA00022777"/>
    </source>
</evidence>
<evidence type="ECO:0000259" key="8">
    <source>
        <dbReference type="PROSITE" id="PS51096"/>
    </source>
</evidence>
<dbReference type="Gene3D" id="3.40.50.510">
    <property type="entry name" value="Phosphotransferase system, mannose-type IIA component"/>
    <property type="match status" value="1"/>
</dbReference>
<dbReference type="PANTHER" id="PTHR33799">
    <property type="entry name" value="PTS PERMEASE-RELATED-RELATED"/>
    <property type="match status" value="1"/>
</dbReference>
<evidence type="ECO:0000256" key="4">
    <source>
        <dbReference type="ARBA" id="ARBA00022597"/>
    </source>
</evidence>
<gene>
    <name evidence="9" type="ORF">MNBD_GAMMA06-441</name>
</gene>
<name>A0A3B0WEP5_9ZZZZ</name>
<dbReference type="GO" id="GO:0016301">
    <property type="term" value="F:kinase activity"/>
    <property type="evidence" value="ECO:0007669"/>
    <property type="project" value="UniProtKB-KW"/>
</dbReference>
<keyword evidence="5" id="KW-0808">Transferase</keyword>
<dbReference type="Pfam" id="PF03610">
    <property type="entry name" value="EIIA-man"/>
    <property type="match status" value="1"/>
</dbReference>
<evidence type="ECO:0000256" key="2">
    <source>
        <dbReference type="ARBA" id="ARBA00022448"/>
    </source>
</evidence>
<evidence type="ECO:0000256" key="5">
    <source>
        <dbReference type="ARBA" id="ARBA00022679"/>
    </source>
</evidence>
<keyword evidence="3" id="KW-0963">Cytoplasm</keyword>
<organism evidence="9">
    <name type="scientific">hydrothermal vent metagenome</name>
    <dbReference type="NCBI Taxonomy" id="652676"/>
    <lineage>
        <taxon>unclassified sequences</taxon>
        <taxon>metagenomes</taxon>
        <taxon>ecological metagenomes</taxon>
    </lineage>
</organism>
<dbReference type="PROSITE" id="PS51096">
    <property type="entry name" value="PTS_EIIA_TYPE_4"/>
    <property type="match status" value="1"/>
</dbReference>
<dbReference type="InterPro" id="IPR036662">
    <property type="entry name" value="PTS_EIIA_man-typ_sf"/>
</dbReference>
<dbReference type="InterPro" id="IPR033887">
    <property type="entry name" value="PTS_IIA_man"/>
</dbReference>
<evidence type="ECO:0000256" key="6">
    <source>
        <dbReference type="ARBA" id="ARBA00022683"/>
    </source>
</evidence>
<proteinExistence type="predicted"/>
<feature type="domain" description="PTS EIIA type-4" evidence="8">
    <location>
        <begin position="2"/>
        <end position="124"/>
    </location>
</feature>
<dbReference type="AlphaFoldDB" id="A0A3B0WEP5"/>
<dbReference type="InterPro" id="IPR004701">
    <property type="entry name" value="PTS_EIIA_man-typ"/>
</dbReference>